<dbReference type="PANTHER" id="PTHR44688:SF16">
    <property type="entry name" value="DNA-BINDING TRANSCRIPTIONAL ACTIVATOR DEVR_DOSR"/>
    <property type="match status" value="1"/>
</dbReference>
<keyword evidence="4" id="KW-0597">Phosphoprotein</keyword>
<evidence type="ECO:0000256" key="3">
    <source>
        <dbReference type="ARBA" id="ARBA00023163"/>
    </source>
</evidence>
<keyword evidence="1" id="KW-0805">Transcription regulation</keyword>
<dbReference type="PROSITE" id="PS00622">
    <property type="entry name" value="HTH_LUXR_1"/>
    <property type="match status" value="1"/>
</dbReference>
<dbReference type="Pfam" id="PF00196">
    <property type="entry name" value="GerE"/>
    <property type="match status" value="1"/>
</dbReference>
<dbReference type="SMART" id="SM00421">
    <property type="entry name" value="HTH_LUXR"/>
    <property type="match status" value="1"/>
</dbReference>
<dbReference type="Proteomes" id="UP001365846">
    <property type="component" value="Unassembled WGS sequence"/>
</dbReference>
<organism evidence="7 8">
    <name type="scientific">Variovorax ureilyticus</name>
    <dbReference type="NCBI Taxonomy" id="1836198"/>
    <lineage>
        <taxon>Bacteria</taxon>
        <taxon>Pseudomonadati</taxon>
        <taxon>Pseudomonadota</taxon>
        <taxon>Betaproteobacteria</taxon>
        <taxon>Burkholderiales</taxon>
        <taxon>Comamonadaceae</taxon>
        <taxon>Variovorax</taxon>
    </lineage>
</organism>
<dbReference type="SMART" id="SM00448">
    <property type="entry name" value="REC"/>
    <property type="match status" value="1"/>
</dbReference>
<evidence type="ECO:0000313" key="8">
    <source>
        <dbReference type="Proteomes" id="UP001365846"/>
    </source>
</evidence>
<keyword evidence="8" id="KW-1185">Reference proteome</keyword>
<dbReference type="PROSITE" id="PS50110">
    <property type="entry name" value="RESPONSE_REGULATORY"/>
    <property type="match status" value="1"/>
</dbReference>
<evidence type="ECO:0000313" key="7">
    <source>
        <dbReference type="EMBL" id="MEJ8810531.1"/>
    </source>
</evidence>
<dbReference type="Gene3D" id="3.40.50.2300">
    <property type="match status" value="1"/>
</dbReference>
<dbReference type="EMBL" id="JBBKZU010000002">
    <property type="protein sequence ID" value="MEJ8810531.1"/>
    <property type="molecule type" value="Genomic_DNA"/>
</dbReference>
<protein>
    <submittedName>
        <fullName evidence="7">Response regulator</fullName>
    </submittedName>
</protein>
<proteinExistence type="predicted"/>
<accession>A0ABU8VA65</accession>
<dbReference type="Pfam" id="PF00072">
    <property type="entry name" value="Response_reg"/>
    <property type="match status" value="1"/>
</dbReference>
<dbReference type="InterPro" id="IPR001789">
    <property type="entry name" value="Sig_transdc_resp-reg_receiver"/>
</dbReference>
<dbReference type="InterPro" id="IPR000792">
    <property type="entry name" value="Tscrpt_reg_LuxR_C"/>
</dbReference>
<dbReference type="Gene3D" id="1.10.10.10">
    <property type="entry name" value="Winged helix-like DNA-binding domain superfamily/Winged helix DNA-binding domain"/>
    <property type="match status" value="1"/>
</dbReference>
<dbReference type="PROSITE" id="PS50043">
    <property type="entry name" value="HTH_LUXR_2"/>
    <property type="match status" value="1"/>
</dbReference>
<dbReference type="InterPro" id="IPR036388">
    <property type="entry name" value="WH-like_DNA-bd_sf"/>
</dbReference>
<evidence type="ECO:0000256" key="2">
    <source>
        <dbReference type="ARBA" id="ARBA00023125"/>
    </source>
</evidence>
<sequence length="210" mass="22978">MNAVQPIVHIVDDDAAYLRATTRLLLASGFAVQGYASANEFLAREAGSQPGCVVVDLQMPGLSGLDLQERLARSANPMPVVFLTGQGDIASSVRAMRAGAEDFLEKRAPLDELLDAVRRALTRGEQEQALRGRQLELEQRIESLSAREREVLEHVLRGRLNKQIAGDLGINERTVKLHRTSIMTKMKVRAVAELARLVQEIGERKSGAGS</sequence>
<dbReference type="RefSeq" id="WP_340355849.1">
    <property type="nucleotide sequence ID" value="NZ_JBBKZU010000002.1"/>
</dbReference>
<keyword evidence="2" id="KW-0238">DNA-binding</keyword>
<dbReference type="PANTHER" id="PTHR44688">
    <property type="entry name" value="DNA-BINDING TRANSCRIPTIONAL ACTIVATOR DEVR_DOSR"/>
    <property type="match status" value="1"/>
</dbReference>
<feature type="modified residue" description="4-aspartylphosphate" evidence="4">
    <location>
        <position position="56"/>
    </location>
</feature>
<feature type="domain" description="HTH luxR-type" evidence="5">
    <location>
        <begin position="137"/>
        <end position="202"/>
    </location>
</feature>
<name>A0ABU8VA65_9BURK</name>
<gene>
    <name evidence="7" type="ORF">WKW77_05580</name>
</gene>
<dbReference type="SUPFAM" id="SSF52172">
    <property type="entry name" value="CheY-like"/>
    <property type="match status" value="1"/>
</dbReference>
<comment type="caution">
    <text evidence="7">The sequence shown here is derived from an EMBL/GenBank/DDBJ whole genome shotgun (WGS) entry which is preliminary data.</text>
</comment>
<evidence type="ECO:0000256" key="4">
    <source>
        <dbReference type="PROSITE-ProRule" id="PRU00169"/>
    </source>
</evidence>
<dbReference type="InterPro" id="IPR011006">
    <property type="entry name" value="CheY-like_superfamily"/>
</dbReference>
<reference evidence="7 8" key="1">
    <citation type="submission" date="2024-03" db="EMBL/GenBank/DDBJ databases">
        <title>Novel species of the genus Variovorax.</title>
        <authorList>
            <person name="Liu Q."/>
            <person name="Xin Y.-H."/>
        </authorList>
    </citation>
    <scope>NUCLEOTIDE SEQUENCE [LARGE SCALE GENOMIC DNA]</scope>
    <source>
        <strain evidence="7 8">KACC 18899</strain>
    </source>
</reference>
<evidence type="ECO:0000259" key="6">
    <source>
        <dbReference type="PROSITE" id="PS50110"/>
    </source>
</evidence>
<keyword evidence="3" id="KW-0804">Transcription</keyword>
<feature type="domain" description="Response regulatory" evidence="6">
    <location>
        <begin position="7"/>
        <end position="121"/>
    </location>
</feature>
<dbReference type="PRINTS" id="PR00038">
    <property type="entry name" value="HTHLUXR"/>
</dbReference>
<evidence type="ECO:0000256" key="1">
    <source>
        <dbReference type="ARBA" id="ARBA00023015"/>
    </source>
</evidence>
<dbReference type="CDD" id="cd06170">
    <property type="entry name" value="LuxR_C_like"/>
    <property type="match status" value="1"/>
</dbReference>
<evidence type="ECO:0000259" key="5">
    <source>
        <dbReference type="PROSITE" id="PS50043"/>
    </source>
</evidence>